<protein>
    <submittedName>
        <fullName evidence="2">Uncharacterized protein</fullName>
    </submittedName>
</protein>
<dbReference type="Proteomes" id="UP000320762">
    <property type="component" value="Unassembled WGS sequence"/>
</dbReference>
<reference evidence="2 3" key="1">
    <citation type="journal article" date="2019" name="New Phytol.">
        <title>Comparative genomics reveals unique wood-decay strategies and fruiting body development in the Schizophyllaceae.</title>
        <authorList>
            <person name="Almasi E."/>
            <person name="Sahu N."/>
            <person name="Krizsan K."/>
            <person name="Balint B."/>
            <person name="Kovacs G.M."/>
            <person name="Kiss B."/>
            <person name="Cseklye J."/>
            <person name="Drula E."/>
            <person name="Henrissat B."/>
            <person name="Nagy I."/>
            <person name="Chovatia M."/>
            <person name="Adam C."/>
            <person name="LaButti K."/>
            <person name="Lipzen A."/>
            <person name="Riley R."/>
            <person name="Grigoriev I.V."/>
            <person name="Nagy L.G."/>
        </authorList>
    </citation>
    <scope>NUCLEOTIDE SEQUENCE [LARGE SCALE GENOMIC DNA]</scope>
    <source>
        <strain evidence="2 3">NL-1724</strain>
    </source>
</reference>
<keyword evidence="3" id="KW-1185">Reference proteome</keyword>
<evidence type="ECO:0000313" key="3">
    <source>
        <dbReference type="Proteomes" id="UP000320762"/>
    </source>
</evidence>
<dbReference type="EMBL" id="VDMD01000016">
    <property type="protein sequence ID" value="TRM61576.1"/>
    <property type="molecule type" value="Genomic_DNA"/>
</dbReference>
<comment type="caution">
    <text evidence="2">The sequence shown here is derived from an EMBL/GenBank/DDBJ whole genome shotgun (WGS) entry which is preliminary data.</text>
</comment>
<evidence type="ECO:0000313" key="2">
    <source>
        <dbReference type="EMBL" id="TRM61576.1"/>
    </source>
</evidence>
<accession>A0A550CA60</accession>
<gene>
    <name evidence="2" type="ORF">BD626DRAFT_79906</name>
</gene>
<organism evidence="2 3">
    <name type="scientific">Schizophyllum amplum</name>
    <dbReference type="NCBI Taxonomy" id="97359"/>
    <lineage>
        <taxon>Eukaryota</taxon>
        <taxon>Fungi</taxon>
        <taxon>Dikarya</taxon>
        <taxon>Basidiomycota</taxon>
        <taxon>Agaricomycotina</taxon>
        <taxon>Agaricomycetes</taxon>
        <taxon>Agaricomycetidae</taxon>
        <taxon>Agaricales</taxon>
        <taxon>Schizophyllaceae</taxon>
        <taxon>Schizophyllum</taxon>
    </lineage>
</organism>
<sequence>MPTSMSLPPPEPSLLRVALLEADRALHPPHSSEDVDGGPRLSRAPAARAHAPVSSAIQLSAAPTRRQHRSTSRHGRSHLKTLPAIGSCQMYSEYWRAGLCVLGSSRCCLGGRVSPSSNGR</sequence>
<name>A0A550CA60_9AGAR</name>
<dbReference type="AlphaFoldDB" id="A0A550CA60"/>
<feature type="compositionally biased region" description="Basic and acidic residues" evidence="1">
    <location>
        <begin position="21"/>
        <end position="33"/>
    </location>
</feature>
<proteinExistence type="predicted"/>
<feature type="compositionally biased region" description="Basic residues" evidence="1">
    <location>
        <begin position="65"/>
        <end position="79"/>
    </location>
</feature>
<evidence type="ECO:0000256" key="1">
    <source>
        <dbReference type="SAM" id="MobiDB-lite"/>
    </source>
</evidence>
<feature type="region of interest" description="Disordered" evidence="1">
    <location>
        <begin position="21"/>
        <end position="79"/>
    </location>
</feature>